<accession>A0A0G8KT47</accession>
<dbReference type="AlphaFoldDB" id="A0A0G8KT47"/>
<sequence length="202" mass="23071">MESMSARNNRKLVEPVGNHEPYWMSHVARIATVADLWLRVRELAQTVRNDAVAASTAWQRLEFYLRDYSLHMTRKLRDHSAPYKFRQMEEITQWVDHPQELSSDPRCWALLGSLEATTILLGGMHAARAFHRSDISRATASLCHQLGTYQAKTLVAYEELRSVMASLCEDARPKSVTLVIKETDDGPILMVQYERAPDLGTE</sequence>
<protein>
    <submittedName>
        <fullName evidence="1">Uncharacterized protein</fullName>
    </submittedName>
</protein>
<gene>
    <name evidence="1" type="ORF">CFBP8129_45020</name>
</gene>
<dbReference type="EMBL" id="LR828254">
    <property type="protein sequence ID" value="CAD0362021.1"/>
    <property type="molecule type" value="Genomic_DNA"/>
</dbReference>
<dbReference type="EMBL" id="LR828254">
    <property type="protein sequence ID" value="CAD0362025.1"/>
    <property type="molecule type" value="Genomic_DNA"/>
</dbReference>
<geneLocation type="plasmid" evidence="1">
    <name>CFBP8129_p211</name>
</geneLocation>
<keyword evidence="1" id="KW-0614">Plasmid</keyword>
<name>A0A0G8KT47_9XANT</name>
<organism evidence="1">
    <name type="scientific">Xanthomonas hortorum pv. gardneri</name>
    <dbReference type="NCBI Taxonomy" id="2754056"/>
    <lineage>
        <taxon>Bacteria</taxon>
        <taxon>Pseudomonadati</taxon>
        <taxon>Pseudomonadota</taxon>
        <taxon>Gammaproteobacteria</taxon>
        <taxon>Lysobacterales</taxon>
        <taxon>Lysobacteraceae</taxon>
        <taxon>Xanthomonas</taxon>
    </lineage>
</organism>
<reference evidence="1" key="1">
    <citation type="submission" date="2020-07" db="EMBL/GenBank/DDBJ databases">
        <authorList>
            <person name="Pothier F. J."/>
        </authorList>
    </citation>
    <scope>NUCLEOTIDE SEQUENCE [LARGE SCALE GENOMIC DNA]</scope>
    <source>
        <plasmid evidence="1">CFBP8129_p211</plasmid>
    </source>
</reference>
<evidence type="ECO:0000313" key="1">
    <source>
        <dbReference type="EMBL" id="CAD0362021.1"/>
    </source>
</evidence>
<proteinExistence type="predicted"/>